<feature type="transmembrane region" description="Helical" evidence="6">
    <location>
        <begin position="140"/>
        <end position="162"/>
    </location>
</feature>
<evidence type="ECO:0000256" key="4">
    <source>
        <dbReference type="ARBA" id="ARBA00022989"/>
    </source>
</evidence>
<gene>
    <name evidence="7" type="ORF">ASEP1449_LOCUS17075</name>
    <name evidence="8" type="ORF">ASEP1449_LOCUS17076</name>
</gene>
<dbReference type="GO" id="GO:0022857">
    <property type="term" value="F:transmembrane transporter activity"/>
    <property type="evidence" value="ECO:0007669"/>
    <property type="project" value="InterPro"/>
</dbReference>
<evidence type="ECO:0000256" key="5">
    <source>
        <dbReference type="ARBA" id="ARBA00023136"/>
    </source>
</evidence>
<dbReference type="Pfam" id="PF07690">
    <property type="entry name" value="MFS_1"/>
    <property type="match status" value="1"/>
</dbReference>
<evidence type="ECO:0000313" key="8">
    <source>
        <dbReference type="EMBL" id="CAD9825242.1"/>
    </source>
</evidence>
<reference evidence="7" key="1">
    <citation type="submission" date="2021-01" db="EMBL/GenBank/DDBJ databases">
        <authorList>
            <person name="Corre E."/>
            <person name="Pelletier E."/>
            <person name="Niang G."/>
            <person name="Scheremetjew M."/>
            <person name="Finn R."/>
            <person name="Kale V."/>
            <person name="Holt S."/>
            <person name="Cochrane G."/>
            <person name="Meng A."/>
            <person name="Brown T."/>
            <person name="Cohen L."/>
        </authorList>
    </citation>
    <scope>NUCLEOTIDE SEQUENCE</scope>
    <source>
        <strain evidence="7">CCMP2084</strain>
    </source>
</reference>
<dbReference type="InterPro" id="IPR036259">
    <property type="entry name" value="MFS_trans_sf"/>
</dbReference>
<keyword evidence="5 6" id="KW-0472">Membrane</keyword>
<dbReference type="PANTHER" id="PTHR23504:SF15">
    <property type="entry name" value="MAJOR FACILITATOR SUPERFAMILY (MFS) PROFILE DOMAIN-CONTAINING PROTEIN"/>
    <property type="match status" value="1"/>
</dbReference>
<evidence type="ECO:0000256" key="1">
    <source>
        <dbReference type="ARBA" id="ARBA00004141"/>
    </source>
</evidence>
<protein>
    <recommendedName>
        <fullName evidence="9">Major facilitator superfamily (MFS) profile domain-containing protein</fullName>
    </recommendedName>
</protein>
<dbReference type="EMBL" id="HBHQ01025302">
    <property type="protein sequence ID" value="CAD9825242.1"/>
    <property type="molecule type" value="Transcribed_RNA"/>
</dbReference>
<dbReference type="SUPFAM" id="SSF103473">
    <property type="entry name" value="MFS general substrate transporter"/>
    <property type="match status" value="1"/>
</dbReference>
<proteinExistence type="predicted"/>
<evidence type="ECO:0000313" key="7">
    <source>
        <dbReference type="EMBL" id="CAD9825241.1"/>
    </source>
</evidence>
<comment type="subcellular location">
    <subcellularLocation>
        <location evidence="1">Membrane</location>
        <topology evidence="1">Multi-pass membrane protein</topology>
    </subcellularLocation>
</comment>
<feature type="transmembrane region" description="Helical" evidence="6">
    <location>
        <begin position="293"/>
        <end position="315"/>
    </location>
</feature>
<feature type="transmembrane region" description="Helical" evidence="6">
    <location>
        <begin position="322"/>
        <end position="341"/>
    </location>
</feature>
<dbReference type="Gene3D" id="1.20.1250.20">
    <property type="entry name" value="MFS general substrate transporter like domains"/>
    <property type="match status" value="1"/>
</dbReference>
<evidence type="ECO:0000256" key="3">
    <source>
        <dbReference type="ARBA" id="ARBA00022692"/>
    </source>
</evidence>
<feature type="transmembrane region" description="Helical" evidence="6">
    <location>
        <begin position="111"/>
        <end position="134"/>
    </location>
</feature>
<feature type="transmembrane region" description="Helical" evidence="6">
    <location>
        <begin position="75"/>
        <end position="99"/>
    </location>
</feature>
<dbReference type="EMBL" id="HBHQ01025301">
    <property type="protein sequence ID" value="CAD9825241.1"/>
    <property type="molecule type" value="Transcribed_RNA"/>
</dbReference>
<dbReference type="PANTHER" id="PTHR23504">
    <property type="entry name" value="MAJOR FACILITATOR SUPERFAMILY DOMAIN-CONTAINING PROTEIN 10"/>
    <property type="match status" value="1"/>
</dbReference>
<dbReference type="AlphaFoldDB" id="A0A6T7JU88"/>
<dbReference type="GO" id="GO:0016020">
    <property type="term" value="C:membrane"/>
    <property type="evidence" value="ECO:0007669"/>
    <property type="project" value="UniProtKB-SubCell"/>
</dbReference>
<accession>A0A6T7JU88</accession>
<dbReference type="InterPro" id="IPR011701">
    <property type="entry name" value="MFS"/>
</dbReference>
<feature type="transmembrane region" description="Helical" evidence="6">
    <location>
        <begin position="21"/>
        <end position="41"/>
    </location>
</feature>
<name>A0A6T7JU88_9STRA</name>
<evidence type="ECO:0000256" key="6">
    <source>
        <dbReference type="SAM" id="Phobius"/>
    </source>
</evidence>
<sequence>MATPNAHPDSFESTSPFDFSAATYFIPMTALLGVGIASVIIGTISDKVGRRPCVLVCLCVSTVLSIVKYLCRRNFWAFCGVNFINGLFSATTPLAMAYMGDVFTDKDEKTMAIGMVGAYNMVGMSGGGICAILLESQGLFIPLLLGAGLMAVSSILNIIFLVEPNRTLAPSLAHQYAQVDDKRMEAVESNQTGDQAAAWVENETDEKAPPETLDNCLLWNIIFGAFADNVGTSGLNPMCLSPLAFIQYYRNFWVLGLTPVMSLNAYKWISTLIAIMIIPSAVVSPQVFKKMGAAGACVSGNIVTAAVTVVLLYVATAAPATSGWFGAFVAILYTGFPVTVFSQLSTGPMLDTISPASKRGYTQGLNTSALNFGQALTPWLLGLLADATSTSVAIWTCVGVSLFAAVVNVPLLFRDGLGPPKKVKQMPDEGHRGLVGEDDELVEKVLRGEYVPVSMVDQLNEERIKLGKQLLVQRYGQYSDNTTGDLEKLRQNAKSDFKHLLRRKELFVGDLNKGEARAAVCERINAAMNRLDENDITEANQELGVWFTDYLKDNGYRDVHMSATATKQMIMSAFPSITQEKEFTPENVEATLLDSQRVYRKFVCLEDQEELYTKSIRQLIASKGSAPIVY</sequence>
<evidence type="ECO:0008006" key="9">
    <source>
        <dbReference type="Google" id="ProtNLM"/>
    </source>
</evidence>
<keyword evidence="3 6" id="KW-0812">Transmembrane</keyword>
<organism evidence="7">
    <name type="scientific">Attheya septentrionalis</name>
    <dbReference type="NCBI Taxonomy" id="420275"/>
    <lineage>
        <taxon>Eukaryota</taxon>
        <taxon>Sar</taxon>
        <taxon>Stramenopiles</taxon>
        <taxon>Ochrophyta</taxon>
        <taxon>Bacillariophyta</taxon>
        <taxon>Coscinodiscophyceae</taxon>
        <taxon>Chaetocerotophycidae</taxon>
        <taxon>Chaetocerotales</taxon>
        <taxon>Attheyaceae</taxon>
        <taxon>Attheya</taxon>
    </lineage>
</organism>
<keyword evidence="2" id="KW-0813">Transport</keyword>
<keyword evidence="4 6" id="KW-1133">Transmembrane helix</keyword>
<evidence type="ECO:0000256" key="2">
    <source>
        <dbReference type="ARBA" id="ARBA00022448"/>
    </source>
</evidence>
<feature type="transmembrane region" description="Helical" evidence="6">
    <location>
        <begin position="392"/>
        <end position="413"/>
    </location>
</feature>